<name>A0A8J2KAS6_9HEXA</name>
<keyword evidence="2 4" id="KW-0863">Zinc-finger</keyword>
<keyword evidence="7" id="KW-1185">Reference proteome</keyword>
<dbReference type="PROSITE" id="PS01360">
    <property type="entry name" value="ZF_MYND_1"/>
    <property type="match status" value="1"/>
</dbReference>
<dbReference type="EMBL" id="CAJVCH010235644">
    <property type="protein sequence ID" value="CAG7732682.1"/>
    <property type="molecule type" value="Genomic_DNA"/>
</dbReference>
<proteinExistence type="predicted"/>
<dbReference type="InterPro" id="IPR053010">
    <property type="entry name" value="SET_SmydA-8"/>
</dbReference>
<evidence type="ECO:0000259" key="5">
    <source>
        <dbReference type="PROSITE" id="PS50865"/>
    </source>
</evidence>
<dbReference type="PROSITE" id="PS50865">
    <property type="entry name" value="ZF_MYND_2"/>
    <property type="match status" value="1"/>
</dbReference>
<dbReference type="PANTHER" id="PTHR46455:SF5">
    <property type="entry name" value="SET AND MYND DOMAIN CONTAINING, ARTHROPOD-SPECIFIC, MEMBER 4, ISOFORM A"/>
    <property type="match status" value="1"/>
</dbReference>
<dbReference type="Proteomes" id="UP000708208">
    <property type="component" value="Unassembled WGS sequence"/>
</dbReference>
<sequence>MVNSKASNTQELPKCLVCSEPASKRCSGCHEANYCCGDHQKQHWKQHKKVCIPYEVVTTEEQGRYLIASRELKENSMLIQEPPLAFAPADDDTSPNLLHLCLGCCEQIGVNDRCSSCGWPLCSPPCEKASFHTDMECSIFASKSINFPPKKSRAIYGSVLILRLLLQKSKNPVHWKKMLDLNCHNKIQESRFKLKREKEMILENMQEFYGSDQDLYQVIPCDELEALIERVNLNSFVVMRQDETTNRRFHFRGIYSKIGLASHGCVPNTVHTLSVTRNFDMVLRTSVPIKKGEILQYARDDRWIFLGTYQRQVSKLDEKCQFACTCCRCVDPTELGTYISAIKCTASCNPEHYLLPENPLDLNAEAFWRCNGPDCTNYEEQEKIMSILHHFEIDMEKSMARIHQGDMDLSEKLTKLGELYEQFCNSQLHENHFIVRAIQQEFIHFAQPSIAELSLEHLEILIKHLEKLIHVASILIPGGSHHSATLQFCLCQAMLRKKLKAAKEAKTLDVFGSKENLLEYLTRLDKIQKETMDYYEREAAVTSTNKSQNIILKQLKDDHAIVIRDMKPPKHAFTSVSDFTYFTDVVKECIRVTMLLLTWFVTRILRN</sequence>
<dbReference type="Pfam" id="PF01753">
    <property type="entry name" value="zf-MYND"/>
    <property type="match status" value="1"/>
</dbReference>
<evidence type="ECO:0000256" key="1">
    <source>
        <dbReference type="ARBA" id="ARBA00022723"/>
    </source>
</evidence>
<keyword evidence="1" id="KW-0479">Metal-binding</keyword>
<dbReference type="PANTHER" id="PTHR46455">
    <property type="entry name" value="SET AND MYND DOMAIN CONTAINING, ARTHROPOD-SPECIFIC, MEMBER 4, ISOFORM A"/>
    <property type="match status" value="1"/>
</dbReference>
<reference evidence="6" key="1">
    <citation type="submission" date="2021-06" db="EMBL/GenBank/DDBJ databases">
        <authorList>
            <person name="Hodson N. C."/>
            <person name="Mongue J. A."/>
            <person name="Jaron S. K."/>
        </authorList>
    </citation>
    <scope>NUCLEOTIDE SEQUENCE</scope>
</reference>
<dbReference type="InterPro" id="IPR002893">
    <property type="entry name" value="Znf_MYND"/>
</dbReference>
<evidence type="ECO:0000256" key="2">
    <source>
        <dbReference type="ARBA" id="ARBA00022771"/>
    </source>
</evidence>
<evidence type="ECO:0000313" key="7">
    <source>
        <dbReference type="Proteomes" id="UP000708208"/>
    </source>
</evidence>
<evidence type="ECO:0000256" key="3">
    <source>
        <dbReference type="ARBA" id="ARBA00022833"/>
    </source>
</evidence>
<feature type="domain" description="MYND-type" evidence="5">
    <location>
        <begin position="15"/>
        <end position="51"/>
    </location>
</feature>
<organism evidence="6 7">
    <name type="scientific">Allacma fusca</name>
    <dbReference type="NCBI Taxonomy" id="39272"/>
    <lineage>
        <taxon>Eukaryota</taxon>
        <taxon>Metazoa</taxon>
        <taxon>Ecdysozoa</taxon>
        <taxon>Arthropoda</taxon>
        <taxon>Hexapoda</taxon>
        <taxon>Collembola</taxon>
        <taxon>Symphypleona</taxon>
        <taxon>Sminthuridae</taxon>
        <taxon>Allacma</taxon>
    </lineage>
</organism>
<protein>
    <recommendedName>
        <fullName evidence="5">MYND-type domain-containing protein</fullName>
    </recommendedName>
</protein>
<dbReference type="OrthoDB" id="265717at2759"/>
<gene>
    <name evidence="6" type="ORF">AFUS01_LOCUS21178</name>
</gene>
<evidence type="ECO:0000313" key="6">
    <source>
        <dbReference type="EMBL" id="CAG7732682.1"/>
    </source>
</evidence>
<keyword evidence="3" id="KW-0862">Zinc</keyword>
<dbReference type="AlphaFoldDB" id="A0A8J2KAS6"/>
<evidence type="ECO:0000256" key="4">
    <source>
        <dbReference type="PROSITE-ProRule" id="PRU00134"/>
    </source>
</evidence>
<comment type="caution">
    <text evidence="6">The sequence shown here is derived from an EMBL/GenBank/DDBJ whole genome shotgun (WGS) entry which is preliminary data.</text>
</comment>
<dbReference type="GO" id="GO:0008270">
    <property type="term" value="F:zinc ion binding"/>
    <property type="evidence" value="ECO:0007669"/>
    <property type="project" value="UniProtKB-KW"/>
</dbReference>
<accession>A0A8J2KAS6</accession>